<dbReference type="GO" id="GO:0004190">
    <property type="term" value="F:aspartic-type endopeptidase activity"/>
    <property type="evidence" value="ECO:0007669"/>
    <property type="project" value="UniProtKB-KW"/>
</dbReference>
<keyword evidence="6" id="KW-1015">Disulfide bond</keyword>
<gene>
    <name evidence="10" type="ORF">PGT21_034919</name>
    <name evidence="11" type="ORF">PGTUg99_021999</name>
</gene>
<dbReference type="InterPro" id="IPR033121">
    <property type="entry name" value="PEPTIDASE_A1"/>
</dbReference>
<feature type="domain" description="Peptidase A1" evidence="9">
    <location>
        <begin position="110"/>
        <end position="418"/>
    </location>
</feature>
<dbReference type="FunFam" id="2.40.70.10:FF:000115">
    <property type="entry name" value="Lysosomal aspartic protease"/>
    <property type="match status" value="1"/>
</dbReference>
<evidence type="ECO:0000256" key="3">
    <source>
        <dbReference type="ARBA" id="ARBA00022750"/>
    </source>
</evidence>
<evidence type="ECO:0000259" key="9">
    <source>
        <dbReference type="PROSITE" id="PS51767"/>
    </source>
</evidence>
<sequence>MWKSFSVIAILVSLPLPSKTISSSIGADLNNAHPLRIPLEKKLFVRGGDGIFNFTAAQLSHQHTLRKYRGTCEKYKHARSFWPSLSKFSRPYRHHRRQIERLTNQGNQMWTGLVKIGTPSQTFSVDFDTGSGDFWVPSIDCKDNPCGSKNIYNASASSTSTRLPDSFKVNYGDGSTTSGNQYRDSVKLAGITIANQTFAGVSKLSDEFQHDPTDGVLGLAYPAISHLKSPSFIENAFNQGLIPSKTFSFKLANEGGELYLGGVNPSRFVGTLEAHPVIRQAYWEIGNGSVNVNSINISQNGRMILDSGTTIIYGPKLAVEKLYSSVDGAKKYEKRDGLWKFPCVSAPSVSFSWNGGGQWAIDPKRMSLGKVEANSAECIGAISSQAVGLNDSWLLGDTFMSNVYSVFNPVGGGTVSFATPV</sequence>
<keyword evidence="3 7" id="KW-0064">Aspartyl protease</keyword>
<organism evidence="10 12">
    <name type="scientific">Puccinia graminis f. sp. tritici</name>
    <dbReference type="NCBI Taxonomy" id="56615"/>
    <lineage>
        <taxon>Eukaryota</taxon>
        <taxon>Fungi</taxon>
        <taxon>Dikarya</taxon>
        <taxon>Basidiomycota</taxon>
        <taxon>Pucciniomycotina</taxon>
        <taxon>Pucciniomycetes</taxon>
        <taxon>Pucciniales</taxon>
        <taxon>Pucciniaceae</taxon>
        <taxon>Puccinia</taxon>
    </lineage>
</organism>
<dbReference type="OrthoDB" id="15189at2759"/>
<protein>
    <recommendedName>
        <fullName evidence="9">Peptidase A1 domain-containing protein</fullName>
    </recommendedName>
</protein>
<dbReference type="PRINTS" id="PR00792">
    <property type="entry name" value="PEPSIN"/>
</dbReference>
<dbReference type="EMBL" id="VSWC01000066">
    <property type="protein sequence ID" value="KAA1098409.1"/>
    <property type="molecule type" value="Genomic_DNA"/>
</dbReference>
<dbReference type="InterPro" id="IPR034164">
    <property type="entry name" value="Pepsin-like_dom"/>
</dbReference>
<feature type="active site" evidence="5">
    <location>
        <position position="128"/>
    </location>
</feature>
<evidence type="ECO:0000313" key="12">
    <source>
        <dbReference type="Proteomes" id="UP000324748"/>
    </source>
</evidence>
<dbReference type="PANTHER" id="PTHR47966:SF51">
    <property type="entry name" value="BETA-SITE APP-CLEAVING ENZYME, ISOFORM A-RELATED"/>
    <property type="match status" value="1"/>
</dbReference>
<evidence type="ECO:0000256" key="6">
    <source>
        <dbReference type="PIRSR" id="PIRSR601461-2"/>
    </source>
</evidence>
<feature type="chain" id="PRO_5033845438" description="Peptidase A1 domain-containing protein" evidence="8">
    <location>
        <begin position="21"/>
        <end position="421"/>
    </location>
</feature>
<keyword evidence="8" id="KW-0732">Signal</keyword>
<evidence type="ECO:0000256" key="5">
    <source>
        <dbReference type="PIRSR" id="PIRSR601461-1"/>
    </source>
</evidence>
<feature type="active site" evidence="5">
    <location>
        <position position="306"/>
    </location>
</feature>
<keyword evidence="2 7" id="KW-0645">Protease</keyword>
<accession>A0A5B0PF13</accession>
<evidence type="ECO:0000256" key="2">
    <source>
        <dbReference type="ARBA" id="ARBA00022670"/>
    </source>
</evidence>
<dbReference type="PANTHER" id="PTHR47966">
    <property type="entry name" value="BETA-SITE APP-CLEAVING ENZYME, ISOFORM A-RELATED"/>
    <property type="match status" value="1"/>
</dbReference>
<feature type="disulfide bond" evidence="6">
    <location>
        <begin position="141"/>
        <end position="146"/>
    </location>
</feature>
<evidence type="ECO:0000256" key="1">
    <source>
        <dbReference type="ARBA" id="ARBA00007447"/>
    </source>
</evidence>
<evidence type="ECO:0000256" key="8">
    <source>
        <dbReference type="SAM" id="SignalP"/>
    </source>
</evidence>
<comment type="similarity">
    <text evidence="1 7">Belongs to the peptidase A1 family.</text>
</comment>
<dbReference type="Gene3D" id="2.40.70.10">
    <property type="entry name" value="Acid Proteases"/>
    <property type="match status" value="2"/>
</dbReference>
<evidence type="ECO:0000256" key="7">
    <source>
        <dbReference type="RuleBase" id="RU000454"/>
    </source>
</evidence>
<dbReference type="Proteomes" id="UP000324748">
    <property type="component" value="Unassembled WGS sequence"/>
</dbReference>
<evidence type="ECO:0000256" key="4">
    <source>
        <dbReference type="ARBA" id="ARBA00022801"/>
    </source>
</evidence>
<dbReference type="InterPro" id="IPR001969">
    <property type="entry name" value="Aspartic_peptidase_AS"/>
</dbReference>
<evidence type="ECO:0000313" key="13">
    <source>
        <dbReference type="Proteomes" id="UP000325313"/>
    </source>
</evidence>
<dbReference type="EMBL" id="VDEP01000176">
    <property type="protein sequence ID" value="KAA1125685.1"/>
    <property type="molecule type" value="Genomic_DNA"/>
</dbReference>
<dbReference type="Pfam" id="PF00026">
    <property type="entry name" value="Asp"/>
    <property type="match status" value="1"/>
</dbReference>
<dbReference type="GO" id="GO:0006508">
    <property type="term" value="P:proteolysis"/>
    <property type="evidence" value="ECO:0007669"/>
    <property type="project" value="UniProtKB-KW"/>
</dbReference>
<name>A0A5B0PF13_PUCGR</name>
<dbReference type="SUPFAM" id="SSF50630">
    <property type="entry name" value="Acid proteases"/>
    <property type="match status" value="1"/>
</dbReference>
<proteinExistence type="inferred from homology"/>
<evidence type="ECO:0000313" key="11">
    <source>
        <dbReference type="EMBL" id="KAA1125685.1"/>
    </source>
</evidence>
<comment type="caution">
    <text evidence="10">The sequence shown here is derived from an EMBL/GenBank/DDBJ whole genome shotgun (WGS) entry which is preliminary data.</text>
</comment>
<keyword evidence="4 7" id="KW-0378">Hydrolase</keyword>
<dbReference type="Proteomes" id="UP000325313">
    <property type="component" value="Unassembled WGS sequence"/>
</dbReference>
<keyword evidence="12" id="KW-1185">Reference proteome</keyword>
<dbReference type="CDD" id="cd05471">
    <property type="entry name" value="pepsin_like"/>
    <property type="match status" value="1"/>
</dbReference>
<dbReference type="AlphaFoldDB" id="A0A5B0PF13"/>
<dbReference type="InterPro" id="IPR021109">
    <property type="entry name" value="Peptidase_aspartic_dom_sf"/>
</dbReference>
<dbReference type="PROSITE" id="PS00141">
    <property type="entry name" value="ASP_PROTEASE"/>
    <property type="match status" value="1"/>
</dbReference>
<dbReference type="InterPro" id="IPR001461">
    <property type="entry name" value="Aspartic_peptidase_A1"/>
</dbReference>
<reference evidence="12 13" key="1">
    <citation type="submission" date="2019-05" db="EMBL/GenBank/DDBJ databases">
        <title>Emergence of the Ug99 lineage of the wheat stem rust pathogen through somatic hybridization.</title>
        <authorList>
            <person name="Li F."/>
            <person name="Upadhyaya N.M."/>
            <person name="Sperschneider J."/>
            <person name="Matny O."/>
            <person name="Nguyen-Phuc H."/>
            <person name="Mago R."/>
            <person name="Raley C."/>
            <person name="Miller M.E."/>
            <person name="Silverstein K.A.T."/>
            <person name="Henningsen E."/>
            <person name="Hirsch C.D."/>
            <person name="Visser B."/>
            <person name="Pretorius Z.A."/>
            <person name="Steffenson B.J."/>
            <person name="Schwessinger B."/>
            <person name="Dodds P.N."/>
            <person name="Figueroa M."/>
        </authorList>
    </citation>
    <scope>NUCLEOTIDE SEQUENCE [LARGE SCALE GENOMIC DNA]</scope>
    <source>
        <strain evidence="10">21-0</strain>
        <strain evidence="11 13">Ug99</strain>
    </source>
</reference>
<feature type="signal peptide" evidence="8">
    <location>
        <begin position="1"/>
        <end position="20"/>
    </location>
</feature>
<evidence type="ECO:0000313" key="10">
    <source>
        <dbReference type="EMBL" id="KAA1098409.1"/>
    </source>
</evidence>
<dbReference type="PROSITE" id="PS51767">
    <property type="entry name" value="PEPTIDASE_A1"/>
    <property type="match status" value="1"/>
</dbReference>